<name>A0A8D5FKT6_9BACT</name>
<proteinExistence type="predicted"/>
<keyword evidence="2" id="KW-1185">Reference proteome</keyword>
<evidence type="ECO:0000313" key="1">
    <source>
        <dbReference type="EMBL" id="BCL59535.1"/>
    </source>
</evidence>
<dbReference type="Proteomes" id="UP000826725">
    <property type="component" value="Chromosome"/>
</dbReference>
<evidence type="ECO:0000313" key="2">
    <source>
        <dbReference type="Proteomes" id="UP000826725"/>
    </source>
</evidence>
<dbReference type="Pfam" id="PF13646">
    <property type="entry name" value="HEAT_2"/>
    <property type="match status" value="1"/>
</dbReference>
<evidence type="ECO:0008006" key="3">
    <source>
        <dbReference type="Google" id="ProtNLM"/>
    </source>
</evidence>
<accession>A0A8D5FKT6</accession>
<dbReference type="EMBL" id="AP024086">
    <property type="protein sequence ID" value="BCL59535.1"/>
    <property type="molecule type" value="Genomic_DNA"/>
</dbReference>
<sequence length="134" mass="15227">MENTKSTVSDQELKRVIADFLDQGHVDNIIAMFRREPSYYTWTGDLLQDDRFSVRLGLSVLFEELVKLQPEKTVLAIPSLVQVLENPEPLLRGEAVSLLGMIGTKEAIAHIRLLETDKNPQVREMVTIILEEHA</sequence>
<gene>
    <name evidence="1" type="ORF">DGMP_02280</name>
</gene>
<dbReference type="AlphaFoldDB" id="A0A8D5FKT6"/>
<protein>
    <recommendedName>
        <fullName evidence="3">PBS lyase</fullName>
    </recommendedName>
</protein>
<organism evidence="1 2">
    <name type="scientific">Desulfomarina profundi</name>
    <dbReference type="NCBI Taxonomy" id="2772557"/>
    <lineage>
        <taxon>Bacteria</taxon>
        <taxon>Pseudomonadati</taxon>
        <taxon>Thermodesulfobacteriota</taxon>
        <taxon>Desulfobulbia</taxon>
        <taxon>Desulfobulbales</taxon>
        <taxon>Desulfobulbaceae</taxon>
        <taxon>Desulfomarina</taxon>
    </lineage>
</organism>
<reference evidence="1" key="1">
    <citation type="submission" date="2020-09" db="EMBL/GenBank/DDBJ databases">
        <title>Desulfogranum mesoprofundum gen. nov., sp. nov., a novel mesophilic, sulfate-reducing chemolithoautotroph isolated from a deep-sea hydrothermal vent chimney in the Suiyo Seamount.</title>
        <authorList>
            <person name="Hashimoto Y."/>
            <person name="Nakagawa S."/>
        </authorList>
    </citation>
    <scope>NUCLEOTIDE SEQUENCE</scope>
    <source>
        <strain evidence="1">KT2</strain>
    </source>
</reference>
<dbReference type="RefSeq" id="WP_228855753.1">
    <property type="nucleotide sequence ID" value="NZ_AP024086.1"/>
</dbReference>
<dbReference type="KEGG" id="dbk:DGMP_02280"/>